<feature type="non-terminal residue" evidence="2">
    <location>
        <position position="45"/>
    </location>
</feature>
<dbReference type="EMBL" id="CAJOBI010080096">
    <property type="protein sequence ID" value="CAF4494746.1"/>
    <property type="molecule type" value="Genomic_DNA"/>
</dbReference>
<feature type="region of interest" description="Disordered" evidence="1">
    <location>
        <begin position="1"/>
        <end position="28"/>
    </location>
</feature>
<gene>
    <name evidence="2" type="ORF">SMN809_LOCUS34648</name>
</gene>
<dbReference type="Proteomes" id="UP000676336">
    <property type="component" value="Unassembled WGS sequence"/>
</dbReference>
<organism evidence="2 3">
    <name type="scientific">Rotaria magnacalcarata</name>
    <dbReference type="NCBI Taxonomy" id="392030"/>
    <lineage>
        <taxon>Eukaryota</taxon>
        <taxon>Metazoa</taxon>
        <taxon>Spiralia</taxon>
        <taxon>Gnathifera</taxon>
        <taxon>Rotifera</taxon>
        <taxon>Eurotatoria</taxon>
        <taxon>Bdelloidea</taxon>
        <taxon>Philodinida</taxon>
        <taxon>Philodinidae</taxon>
        <taxon>Rotaria</taxon>
    </lineage>
</organism>
<feature type="compositionally biased region" description="Polar residues" evidence="1">
    <location>
        <begin position="11"/>
        <end position="24"/>
    </location>
</feature>
<comment type="caution">
    <text evidence="2">The sequence shown here is derived from an EMBL/GenBank/DDBJ whole genome shotgun (WGS) entry which is preliminary data.</text>
</comment>
<name>A0A8S2XG80_9BILA</name>
<evidence type="ECO:0000313" key="2">
    <source>
        <dbReference type="EMBL" id="CAF4494746.1"/>
    </source>
</evidence>
<evidence type="ECO:0000313" key="3">
    <source>
        <dbReference type="Proteomes" id="UP000676336"/>
    </source>
</evidence>
<proteinExistence type="predicted"/>
<reference evidence="2" key="1">
    <citation type="submission" date="2021-02" db="EMBL/GenBank/DDBJ databases">
        <authorList>
            <person name="Nowell W R."/>
        </authorList>
    </citation>
    <scope>NUCLEOTIDE SEQUENCE</scope>
</reference>
<protein>
    <submittedName>
        <fullName evidence="2">Uncharacterized protein</fullName>
    </submittedName>
</protein>
<evidence type="ECO:0000256" key="1">
    <source>
        <dbReference type="SAM" id="MobiDB-lite"/>
    </source>
</evidence>
<accession>A0A8S2XG80</accession>
<sequence>MRSATYFPDILNQTLPNEHSSNEISHGKYTLQREKPLVYFPKPAN</sequence>
<dbReference type="AlphaFoldDB" id="A0A8S2XG80"/>
<feature type="non-terminal residue" evidence="2">
    <location>
        <position position="1"/>
    </location>
</feature>